<proteinExistence type="predicted"/>
<comment type="caution">
    <text evidence="2">The sequence shown here is derived from an EMBL/GenBank/DDBJ whole genome shotgun (WGS) entry which is preliminary data.</text>
</comment>
<name>A0A2K3NU33_TRIPR</name>
<organism evidence="2 3">
    <name type="scientific">Trifolium pratense</name>
    <name type="common">Red clover</name>
    <dbReference type="NCBI Taxonomy" id="57577"/>
    <lineage>
        <taxon>Eukaryota</taxon>
        <taxon>Viridiplantae</taxon>
        <taxon>Streptophyta</taxon>
        <taxon>Embryophyta</taxon>
        <taxon>Tracheophyta</taxon>
        <taxon>Spermatophyta</taxon>
        <taxon>Magnoliopsida</taxon>
        <taxon>eudicotyledons</taxon>
        <taxon>Gunneridae</taxon>
        <taxon>Pentapetalae</taxon>
        <taxon>rosids</taxon>
        <taxon>fabids</taxon>
        <taxon>Fabales</taxon>
        <taxon>Fabaceae</taxon>
        <taxon>Papilionoideae</taxon>
        <taxon>50 kb inversion clade</taxon>
        <taxon>NPAAA clade</taxon>
        <taxon>Hologalegina</taxon>
        <taxon>IRL clade</taxon>
        <taxon>Trifolieae</taxon>
        <taxon>Trifolium</taxon>
    </lineage>
</organism>
<feature type="region of interest" description="Disordered" evidence="1">
    <location>
        <begin position="74"/>
        <end position="95"/>
    </location>
</feature>
<reference evidence="2 3" key="1">
    <citation type="journal article" date="2014" name="Am. J. Bot.">
        <title>Genome assembly and annotation for red clover (Trifolium pratense; Fabaceae).</title>
        <authorList>
            <person name="Istvanek J."/>
            <person name="Jaros M."/>
            <person name="Krenek A."/>
            <person name="Repkova J."/>
        </authorList>
    </citation>
    <scope>NUCLEOTIDE SEQUENCE [LARGE SCALE GENOMIC DNA]</scope>
    <source>
        <strain evidence="3">cv. Tatra</strain>
        <tissue evidence="2">Young leaves</tissue>
    </source>
</reference>
<dbReference type="Proteomes" id="UP000236291">
    <property type="component" value="Unassembled WGS sequence"/>
</dbReference>
<evidence type="ECO:0000256" key="1">
    <source>
        <dbReference type="SAM" id="MobiDB-lite"/>
    </source>
</evidence>
<feature type="region of interest" description="Disordered" evidence="1">
    <location>
        <begin position="22"/>
        <end position="41"/>
    </location>
</feature>
<accession>A0A2K3NU33</accession>
<protein>
    <submittedName>
        <fullName evidence="2">Uncharacterized protein</fullName>
    </submittedName>
</protein>
<sequence>MDSPRLDLASSCSKEVSANELADLSKGNNGDLAAERRERRSVDDEIRRFIGGGNGGRLGREEEDEFMFTQEGMKLNRGGRGDGLNEMNIHGDGRR</sequence>
<gene>
    <name evidence="2" type="ORF">L195_g003017</name>
</gene>
<dbReference type="AlphaFoldDB" id="A0A2K3NU33"/>
<evidence type="ECO:0000313" key="3">
    <source>
        <dbReference type="Proteomes" id="UP000236291"/>
    </source>
</evidence>
<evidence type="ECO:0000313" key="2">
    <source>
        <dbReference type="EMBL" id="PNY06547.1"/>
    </source>
</evidence>
<reference evidence="2 3" key="2">
    <citation type="journal article" date="2017" name="Front. Plant Sci.">
        <title>Gene Classification and Mining of Molecular Markers Useful in Red Clover (Trifolium pratense) Breeding.</title>
        <authorList>
            <person name="Istvanek J."/>
            <person name="Dluhosova J."/>
            <person name="Dluhos P."/>
            <person name="Patkova L."/>
            <person name="Nedelnik J."/>
            <person name="Repkova J."/>
        </authorList>
    </citation>
    <scope>NUCLEOTIDE SEQUENCE [LARGE SCALE GENOMIC DNA]</scope>
    <source>
        <strain evidence="3">cv. Tatra</strain>
        <tissue evidence="2">Young leaves</tissue>
    </source>
</reference>
<dbReference type="EMBL" id="ASHM01001365">
    <property type="protein sequence ID" value="PNY06547.1"/>
    <property type="molecule type" value="Genomic_DNA"/>
</dbReference>